<feature type="region of interest" description="Disordered" evidence="1">
    <location>
        <begin position="95"/>
        <end position="159"/>
    </location>
</feature>
<dbReference type="Proteomes" id="UP000050761">
    <property type="component" value="Unassembled WGS sequence"/>
</dbReference>
<evidence type="ECO:0000256" key="1">
    <source>
        <dbReference type="SAM" id="MobiDB-lite"/>
    </source>
</evidence>
<feature type="compositionally biased region" description="Polar residues" evidence="1">
    <location>
        <begin position="1092"/>
        <end position="1121"/>
    </location>
</feature>
<feature type="compositionally biased region" description="Basic and acidic residues" evidence="1">
    <location>
        <begin position="946"/>
        <end position="957"/>
    </location>
</feature>
<sequence length="1367" mass="151357">GVLSDVYEEHAFEEKPSHWEPHVTPPSPPARTEDYVEDISSQTAQQYGQEMLTQEELDHIAHIRRLGEESTSADYLHSPPPQSASCTLNFTQKEVQEEYDFGPPRHAASIELETVSAEEEKEASEESETTSGADEENCSDFGSMDVMPTYERSSPLLEDVDALEEEQLEEDGELRLSYPHGREALNNTEVPVNSLLSDFGSMDVMPAYERSSPLLEDVDAIEDEQLEEDGELRLSYPHGREALNNTGFPAKSLLSGSYIEEVATLPHLQTAQQSAREMPTHEKHEHIAYIGRLTEEPTDVALLPSPPFSPPTTKDEESRKSPLPGAEQSPFEMLSQEKVDRIAYVQRLTEESSQLGSIPARSLPPLAIVEEKSSTSPLRTSQQRAVEMLTQQELDHIASIQRLAEDFPGSGPLPPLPLPFSKMMKEDSKKLPLPRAKEPSGEILTQEELDHIAYVQRLAEESSSLSPLPPFPLPSSKMRIEESKKPALPAQQSPLEMLTQEELDHIAYVQRLAEESSELGSLPRRPLLSSSIVEERPSRSPLKTDQQRAVGMLTQEELDHIAYVQRLALESSGLGPLAPLLLPPSLSTIELTKGKLPEKDEYDLPSYEDYVENKIISAGEETDVSGKSGETSGADDEIPSGSEYEVTIYNRSSSSLDGDDISRRVHHEEKEDDKLQSAQVYHKQAFLHTETPTRTPSAQKCDVEGGTGGVALETAQKSTEGMLSQEELDHSEQPLRGFSAAFDKSQKVPPSADQVGKAVEGFPKQDELDLVDISRSTNRVSAPISELEKLPEKSDATADADLVRLSEFASTFGSLMYRRTSSRLEDTRSNVNEETNESEKADAEQMHGQPILFSEGSFNDSYSPLEHIGEGTDERCVNYEHGLHDEAKVPEKDQHSLEEQSLMAVELPQRTTLSAEVTTNLQDDAAAEEITGRHRECVPQGMLSTVDKRDERPKENIEATAAVGHGDSPGVDDSDQLHSSLPSPSQEQHGEVPSEHAASESDTMRAFGSNTLFDEIPPSAVEATQRQRAVPSFNPHSVHPGGNPFDSEFQARNTNPGGKRASLFGENKRARLKRGYSTTDGMNGSERPDILSRSTSVNYSTNVSQDLLQRSFTGRRTANQRNSSSSKNSTGKKQEPPAQQGSRNVRVIYTDHSLRESQSSYPGNASDDEDDILSVDPFDDGAVRKTNSEPWPEIGVTVDTFESPDEAKIMRRSLSEVADGAESPAQETLRFSRSSNCVASICSQSHAFLNAYELCEQHSFTDSRDLLCNVDFLCRLNFAAHRLTEDIADEAGRDLRIHFRAQSNPRARYFTDTSLTRHSTSMSSFDDDQSTGWVPNFLQSSIRFGKDRTRLDVSFHFPLSYVGVIST</sequence>
<feature type="region of interest" description="Disordered" evidence="1">
    <location>
        <begin position="821"/>
        <end position="845"/>
    </location>
</feature>
<feature type="compositionally biased region" description="Low complexity" evidence="1">
    <location>
        <begin position="518"/>
        <end position="531"/>
    </location>
</feature>
<accession>A0A183GT93</accession>
<evidence type="ECO:0000313" key="4">
    <source>
        <dbReference type="WBParaSite" id="HPBE_0002591301-mRNA-1"/>
    </source>
</evidence>
<feature type="compositionally biased region" description="Basic and acidic residues" evidence="1">
    <location>
        <begin position="7"/>
        <end position="21"/>
    </location>
</feature>
<feature type="compositionally biased region" description="Acidic residues" evidence="1">
    <location>
        <begin position="1166"/>
        <end position="1179"/>
    </location>
</feature>
<dbReference type="OrthoDB" id="5877729at2759"/>
<keyword evidence="3" id="KW-1185">Reference proteome</keyword>
<gene>
    <name evidence="2" type="ORF">HPBE_LOCUS25912</name>
</gene>
<organism evidence="3 4">
    <name type="scientific">Heligmosomoides polygyrus</name>
    <name type="common">Parasitic roundworm</name>
    <dbReference type="NCBI Taxonomy" id="6339"/>
    <lineage>
        <taxon>Eukaryota</taxon>
        <taxon>Metazoa</taxon>
        <taxon>Ecdysozoa</taxon>
        <taxon>Nematoda</taxon>
        <taxon>Chromadorea</taxon>
        <taxon>Rhabditida</taxon>
        <taxon>Rhabditina</taxon>
        <taxon>Rhabditomorpha</taxon>
        <taxon>Strongyloidea</taxon>
        <taxon>Heligmosomidae</taxon>
        <taxon>Heligmosomoides</taxon>
    </lineage>
</organism>
<proteinExistence type="predicted"/>
<feature type="compositionally biased region" description="Basic and acidic residues" evidence="1">
    <location>
        <begin position="988"/>
        <end position="1003"/>
    </location>
</feature>
<feature type="compositionally biased region" description="Basic and acidic residues" evidence="1">
    <location>
        <begin position="660"/>
        <end position="675"/>
    </location>
</feature>
<feature type="region of interest" description="Disordered" evidence="1">
    <location>
        <begin position="618"/>
        <end position="706"/>
    </location>
</feature>
<protein>
    <submittedName>
        <fullName evidence="4">Protein tyrosine phosphatase</fullName>
    </submittedName>
</protein>
<evidence type="ECO:0000313" key="3">
    <source>
        <dbReference type="Proteomes" id="UP000050761"/>
    </source>
</evidence>
<feature type="compositionally biased region" description="Polar residues" evidence="1">
    <location>
        <begin position="977"/>
        <end position="987"/>
    </location>
</feature>
<name>A0A183GT93_HELPZ</name>
<dbReference type="WBParaSite" id="HPBE_0002591301-mRNA-1">
    <property type="protein sequence ID" value="HPBE_0002591301-mRNA-1"/>
    <property type="gene ID" value="HPBE_0002591301"/>
</dbReference>
<evidence type="ECO:0000313" key="2">
    <source>
        <dbReference type="EMBL" id="VDP54607.1"/>
    </source>
</evidence>
<feature type="region of interest" description="Disordered" evidence="1">
    <location>
        <begin position="927"/>
        <end position="1190"/>
    </location>
</feature>
<reference evidence="4" key="2">
    <citation type="submission" date="2019-09" db="UniProtKB">
        <authorList>
            <consortium name="WormBaseParasite"/>
        </authorList>
    </citation>
    <scope>IDENTIFICATION</scope>
</reference>
<feature type="region of interest" description="Disordered" evidence="1">
    <location>
        <begin position="301"/>
        <end position="335"/>
    </location>
</feature>
<reference evidence="2 3" key="1">
    <citation type="submission" date="2018-11" db="EMBL/GenBank/DDBJ databases">
        <authorList>
            <consortium name="Pathogen Informatics"/>
        </authorList>
    </citation>
    <scope>NUCLEOTIDE SEQUENCE [LARGE SCALE GENOMIC DNA]</scope>
</reference>
<dbReference type="EMBL" id="UZAH01038816">
    <property type="protein sequence ID" value="VDP54607.1"/>
    <property type="molecule type" value="Genomic_DNA"/>
</dbReference>
<feature type="region of interest" description="Disordered" evidence="1">
    <location>
        <begin position="515"/>
        <end position="547"/>
    </location>
</feature>
<accession>A0A3P8DSD3</accession>
<feature type="compositionally biased region" description="Acidic residues" evidence="1">
    <location>
        <begin position="116"/>
        <end position="138"/>
    </location>
</feature>
<feature type="region of interest" description="Disordered" evidence="1">
    <location>
        <begin position="1"/>
        <end position="33"/>
    </location>
</feature>